<dbReference type="AlphaFoldDB" id="A0A6A0ACF7"/>
<proteinExistence type="predicted"/>
<evidence type="ECO:0000313" key="2">
    <source>
        <dbReference type="EMBL" id="GFH30540.1"/>
    </source>
</evidence>
<protein>
    <submittedName>
        <fullName evidence="2">Uncharacterized protein</fullName>
    </submittedName>
</protein>
<organism evidence="2 3">
    <name type="scientific">Haematococcus lacustris</name>
    <name type="common">Green alga</name>
    <name type="synonym">Haematococcus pluvialis</name>
    <dbReference type="NCBI Taxonomy" id="44745"/>
    <lineage>
        <taxon>Eukaryota</taxon>
        <taxon>Viridiplantae</taxon>
        <taxon>Chlorophyta</taxon>
        <taxon>core chlorophytes</taxon>
        <taxon>Chlorophyceae</taxon>
        <taxon>CS clade</taxon>
        <taxon>Chlamydomonadales</taxon>
        <taxon>Haematococcaceae</taxon>
        <taxon>Haematococcus</taxon>
    </lineage>
</organism>
<reference evidence="2 3" key="1">
    <citation type="submission" date="2020-02" db="EMBL/GenBank/DDBJ databases">
        <title>Draft genome sequence of Haematococcus lacustris strain NIES-144.</title>
        <authorList>
            <person name="Morimoto D."/>
            <person name="Nakagawa S."/>
            <person name="Yoshida T."/>
            <person name="Sawayama S."/>
        </authorList>
    </citation>
    <scope>NUCLEOTIDE SEQUENCE [LARGE SCALE GENOMIC DNA]</scope>
    <source>
        <strain evidence="2 3">NIES-144</strain>
    </source>
</reference>
<evidence type="ECO:0000313" key="3">
    <source>
        <dbReference type="Proteomes" id="UP000485058"/>
    </source>
</evidence>
<name>A0A6A0ACF7_HAELA</name>
<feature type="region of interest" description="Disordered" evidence="1">
    <location>
        <begin position="1"/>
        <end position="147"/>
    </location>
</feature>
<feature type="compositionally biased region" description="Low complexity" evidence="1">
    <location>
        <begin position="81"/>
        <end position="98"/>
    </location>
</feature>
<dbReference type="EMBL" id="BLLF01004974">
    <property type="protein sequence ID" value="GFH30540.1"/>
    <property type="molecule type" value="Genomic_DNA"/>
</dbReference>
<sequence length="192" mass="20272">MAQHHRLGRLLHQVGLNPSTSHHIASEDDSDDTDPECGPRGEEGGVVAVKREREHEALAGATPSAKPPRSKRDKLNGTTPAAIRAAAASRLAKSGSSSDDAEVADQPRRRGRRQPAASKAHRRIAGAKDSQRQARTTRRGTAAADSEVLAQAARMQALTLGAARQVAVKSEAVMAQATGAQDVVRVKDEPCS</sequence>
<feature type="compositionally biased region" description="Basic residues" evidence="1">
    <location>
        <begin position="109"/>
        <end position="125"/>
    </location>
</feature>
<feature type="compositionally biased region" description="Basic and acidic residues" evidence="1">
    <location>
        <begin position="37"/>
        <end position="57"/>
    </location>
</feature>
<keyword evidence="3" id="KW-1185">Reference proteome</keyword>
<evidence type="ECO:0000256" key="1">
    <source>
        <dbReference type="SAM" id="MobiDB-lite"/>
    </source>
</evidence>
<comment type="caution">
    <text evidence="2">The sequence shown here is derived from an EMBL/GenBank/DDBJ whole genome shotgun (WGS) entry which is preliminary data.</text>
</comment>
<accession>A0A6A0ACF7</accession>
<dbReference type="Proteomes" id="UP000485058">
    <property type="component" value="Unassembled WGS sequence"/>
</dbReference>
<gene>
    <name evidence="2" type="ORF">HaLaN_29414</name>
</gene>